<name>A0A562R2N2_9BRAD</name>
<organism evidence="1 2">
    <name type="scientific">Bradyrhizobium huanghuaihaiense</name>
    <dbReference type="NCBI Taxonomy" id="990078"/>
    <lineage>
        <taxon>Bacteria</taxon>
        <taxon>Pseudomonadati</taxon>
        <taxon>Pseudomonadota</taxon>
        <taxon>Alphaproteobacteria</taxon>
        <taxon>Hyphomicrobiales</taxon>
        <taxon>Nitrobacteraceae</taxon>
        <taxon>Bradyrhizobium</taxon>
    </lineage>
</organism>
<comment type="caution">
    <text evidence="1">The sequence shown here is derived from an EMBL/GenBank/DDBJ whole genome shotgun (WGS) entry which is preliminary data.</text>
</comment>
<dbReference type="AlphaFoldDB" id="A0A562R2N2"/>
<gene>
    <name evidence="1" type="ORF">IQ16_06377</name>
</gene>
<reference evidence="1 2" key="1">
    <citation type="journal article" date="2015" name="Stand. Genomic Sci.">
        <title>Genomic Encyclopedia of Bacterial and Archaeal Type Strains, Phase III: the genomes of soil and plant-associated and newly described type strains.</title>
        <authorList>
            <person name="Whitman W.B."/>
            <person name="Woyke T."/>
            <person name="Klenk H.P."/>
            <person name="Zhou Y."/>
            <person name="Lilburn T.G."/>
            <person name="Beck B.J."/>
            <person name="De Vos P."/>
            <person name="Vandamme P."/>
            <person name="Eisen J.A."/>
            <person name="Garrity G."/>
            <person name="Hugenholtz P."/>
            <person name="Kyrpides N.C."/>
        </authorList>
    </citation>
    <scope>NUCLEOTIDE SEQUENCE [LARGE SCALE GENOMIC DNA]</scope>
    <source>
        <strain evidence="1 2">CGMCC 1.10948</strain>
    </source>
</reference>
<dbReference type="Proteomes" id="UP000316291">
    <property type="component" value="Unassembled WGS sequence"/>
</dbReference>
<evidence type="ECO:0000313" key="2">
    <source>
        <dbReference type="Proteomes" id="UP000316291"/>
    </source>
</evidence>
<protein>
    <submittedName>
        <fullName evidence="1">Uncharacterized protein DUF3108</fullName>
    </submittedName>
</protein>
<keyword evidence="2" id="KW-1185">Reference proteome</keyword>
<dbReference type="Pfam" id="PF11306">
    <property type="entry name" value="DUF3108"/>
    <property type="match status" value="1"/>
</dbReference>
<dbReference type="EMBL" id="VLLA01000020">
    <property type="protein sequence ID" value="TWI63318.1"/>
    <property type="molecule type" value="Genomic_DNA"/>
</dbReference>
<dbReference type="InterPro" id="IPR021457">
    <property type="entry name" value="DUF3108"/>
</dbReference>
<evidence type="ECO:0000313" key="1">
    <source>
        <dbReference type="EMBL" id="TWI63318.1"/>
    </source>
</evidence>
<proteinExistence type="predicted"/>
<accession>A0A562R2N2</accession>
<sequence>MMAKRLALPAKRSAFRALLVASSLTIQIPASDAATVRAKYSLSYLGVRVGELMTTSNIGPTSYEADLTAHLSGIAAVARPYRLSMKADGTLKDGLILPSSFSLSQAGAETRTIRVASAAGNITAAEIDPPIEIDGPRIPLTEEHRRNVVDPLSALIMPVRQNGGDLDPSTCRRTVRLFTGAARSDLEFAYAGSEQVKSRAYKGPVTVCSVRYKPLAGHNPDATTTRFMMSNTGIKVRLAALQDIPYALLISATVPLPLGTGSVQLDEYSIDGR</sequence>